<dbReference type="KEGG" id="dtn:DTL3_1633"/>
<sequence>MKKIFSTILFLILFVHIFSFYDMYDYLFMKPGTHFEYNANHLGEMGFEIYTVYKYPLMDSNKLLESVWSQPRSLIGGQMAVESSYYTHAISSSQAMGLLQLKNTTATDVYVYNLFDPYDNLKGALEYHGYLRRLFNDEKLQLVAYHDGPTAVMAGVISPGGEAYYQKVKKAQESYKNTKIYSPYFLKGGIYFDKNRVLTTDLAGGIAYRKLELYGDVSLGINTNQLIDSNTNFLDFGFDYSLLYAPRTYFAFGFSGDPLPSNLIFRIGFPWQNFILTVFDNPQIIYKHQLTKNFATRISLSTDKLLLSGYYTISNLDLFVGYEIFDKSINVGFRIR</sequence>
<dbReference type="Proteomes" id="UP000032809">
    <property type="component" value="Chromosome I"/>
</dbReference>
<dbReference type="InterPro" id="IPR008258">
    <property type="entry name" value="Transglycosylase_SLT_dom_1"/>
</dbReference>
<keyword evidence="3" id="KW-1185">Reference proteome</keyword>
<organism evidence="2 3">
    <name type="scientific">Defluviitoga tunisiensis</name>
    <dbReference type="NCBI Taxonomy" id="1006576"/>
    <lineage>
        <taxon>Bacteria</taxon>
        <taxon>Thermotogati</taxon>
        <taxon>Thermotogota</taxon>
        <taxon>Thermotogae</taxon>
        <taxon>Petrotogales</taxon>
        <taxon>Petrotogaceae</taxon>
        <taxon>Defluviitoga</taxon>
    </lineage>
</organism>
<feature type="domain" description="Transglycosylase SLT" evidence="1">
    <location>
        <begin position="73"/>
        <end position="153"/>
    </location>
</feature>
<dbReference type="AlphaFoldDB" id="A0A0C7NSZ8"/>
<evidence type="ECO:0000313" key="3">
    <source>
        <dbReference type="Proteomes" id="UP000032809"/>
    </source>
</evidence>
<dbReference type="CDD" id="cd00254">
    <property type="entry name" value="LT-like"/>
    <property type="match status" value="1"/>
</dbReference>
<dbReference type="Gene3D" id="1.10.530.10">
    <property type="match status" value="1"/>
</dbReference>
<accession>A0A0C7NSZ8</accession>
<proteinExistence type="predicted"/>
<dbReference type="STRING" id="1006576.DTL3_1633"/>
<gene>
    <name evidence="2" type="ORF">DTL3_1633</name>
</gene>
<evidence type="ECO:0000313" key="2">
    <source>
        <dbReference type="EMBL" id="CEP78922.1"/>
    </source>
</evidence>
<dbReference type="InterPro" id="IPR023346">
    <property type="entry name" value="Lysozyme-like_dom_sf"/>
</dbReference>
<name>A0A0C7NSZ8_DEFTU</name>
<dbReference type="SUPFAM" id="SSF53955">
    <property type="entry name" value="Lysozyme-like"/>
    <property type="match status" value="1"/>
</dbReference>
<protein>
    <submittedName>
        <fullName evidence="2">Lytic transglycosylase</fullName>
    </submittedName>
</protein>
<reference evidence="3" key="1">
    <citation type="submission" date="2014-11" db="EMBL/GenBank/DDBJ databases">
        <authorList>
            <person name="Wibberg D."/>
        </authorList>
    </citation>
    <scope>NUCLEOTIDE SEQUENCE [LARGE SCALE GENOMIC DNA]</scope>
    <source>
        <strain evidence="3">L3</strain>
    </source>
</reference>
<dbReference type="EMBL" id="LN824141">
    <property type="protein sequence ID" value="CEP78922.1"/>
    <property type="molecule type" value="Genomic_DNA"/>
</dbReference>
<dbReference type="OrthoDB" id="9815002at2"/>
<dbReference type="Pfam" id="PF01464">
    <property type="entry name" value="SLT"/>
    <property type="match status" value="1"/>
</dbReference>
<dbReference type="HOGENOM" id="CLU_825676_0_0_0"/>
<evidence type="ECO:0000259" key="1">
    <source>
        <dbReference type="Pfam" id="PF01464"/>
    </source>
</evidence>